<dbReference type="AlphaFoldDB" id="A0AA42ARS0"/>
<feature type="region of interest" description="Disordered" evidence="1">
    <location>
        <begin position="1"/>
        <end position="42"/>
    </location>
</feature>
<sequence length="42" mass="4898">MDEMNTTEEENAMNTYPLIQVDENDDYCDAPKESQRDISDLN</sequence>
<evidence type="ECO:0000256" key="1">
    <source>
        <dbReference type="SAM" id="MobiDB-lite"/>
    </source>
</evidence>
<protein>
    <submittedName>
        <fullName evidence="2">Uncharacterized protein</fullName>
    </submittedName>
</protein>
<organism evidence="2 3">
    <name type="scientific">Papaver nudicaule</name>
    <name type="common">Iceland poppy</name>
    <dbReference type="NCBI Taxonomy" id="74823"/>
    <lineage>
        <taxon>Eukaryota</taxon>
        <taxon>Viridiplantae</taxon>
        <taxon>Streptophyta</taxon>
        <taxon>Embryophyta</taxon>
        <taxon>Tracheophyta</taxon>
        <taxon>Spermatophyta</taxon>
        <taxon>Magnoliopsida</taxon>
        <taxon>Ranunculales</taxon>
        <taxon>Papaveraceae</taxon>
        <taxon>Papaveroideae</taxon>
        <taxon>Papaver</taxon>
    </lineage>
</organism>
<proteinExistence type="predicted"/>
<reference evidence="2" key="1">
    <citation type="submission" date="2022-03" db="EMBL/GenBank/DDBJ databases">
        <title>A functionally conserved STORR gene fusion in Papaver species that diverged 16.8 million years ago.</title>
        <authorList>
            <person name="Catania T."/>
        </authorList>
    </citation>
    <scope>NUCLEOTIDE SEQUENCE</scope>
    <source>
        <strain evidence="2">S-191538</strain>
    </source>
</reference>
<dbReference type="EMBL" id="JAJJMA010204202">
    <property type="protein sequence ID" value="MCL7039719.1"/>
    <property type="molecule type" value="Genomic_DNA"/>
</dbReference>
<name>A0AA42ARS0_PAPNU</name>
<feature type="compositionally biased region" description="Acidic residues" evidence="1">
    <location>
        <begin position="1"/>
        <end position="11"/>
    </location>
</feature>
<evidence type="ECO:0000313" key="2">
    <source>
        <dbReference type="EMBL" id="MCL7039719.1"/>
    </source>
</evidence>
<accession>A0AA42ARS0</accession>
<keyword evidence="3" id="KW-1185">Reference proteome</keyword>
<gene>
    <name evidence="2" type="ORF">MKW94_005806</name>
</gene>
<comment type="caution">
    <text evidence="2">The sequence shown here is derived from an EMBL/GenBank/DDBJ whole genome shotgun (WGS) entry which is preliminary data.</text>
</comment>
<dbReference type="Proteomes" id="UP001177140">
    <property type="component" value="Unassembled WGS sequence"/>
</dbReference>
<feature type="compositionally biased region" description="Basic and acidic residues" evidence="1">
    <location>
        <begin position="29"/>
        <end position="42"/>
    </location>
</feature>
<evidence type="ECO:0000313" key="3">
    <source>
        <dbReference type="Proteomes" id="UP001177140"/>
    </source>
</evidence>
<feature type="non-terminal residue" evidence="2">
    <location>
        <position position="1"/>
    </location>
</feature>